<evidence type="ECO:0000259" key="2">
    <source>
        <dbReference type="Pfam" id="PF14498"/>
    </source>
</evidence>
<dbReference type="GO" id="GO:0005975">
    <property type="term" value="P:carbohydrate metabolic process"/>
    <property type="evidence" value="ECO:0007669"/>
    <property type="project" value="InterPro"/>
</dbReference>
<dbReference type="Gene3D" id="1.50.10.10">
    <property type="match status" value="1"/>
</dbReference>
<feature type="domain" description="Alpha fucosidase A-like C-terminal" evidence="3">
    <location>
        <begin position="701"/>
        <end position="757"/>
    </location>
</feature>
<accession>A0AAP2G2G7</accession>
<dbReference type="EMBL" id="JAGQFT020000011">
    <property type="protein sequence ID" value="MBS7458508.1"/>
    <property type="molecule type" value="Genomic_DNA"/>
</dbReference>
<dbReference type="InterPro" id="IPR012341">
    <property type="entry name" value="6hp_glycosidase-like_sf"/>
</dbReference>
<dbReference type="PIRSF" id="PIRSF007663">
    <property type="entry name" value="UCP007663"/>
    <property type="match status" value="1"/>
</dbReference>
<keyword evidence="1" id="KW-0732">Signal</keyword>
<reference evidence="5 6" key="1">
    <citation type="journal article" date="2021" name="Microbiol. Resour. Announc.">
        <title>Draft Genome Sequence of Coralloluteibacterium stylophorae LMG 29479T.</title>
        <authorList>
            <person name="Karlyshev A.V."/>
            <person name="Kudryashova E.B."/>
            <person name="Ariskina E.V."/>
            <person name="Conroy A.P."/>
            <person name="Abidueva E.Y."/>
        </authorList>
    </citation>
    <scope>NUCLEOTIDE SEQUENCE [LARGE SCALE GENOMIC DNA]</scope>
    <source>
        <strain evidence="5 6">LMG 29479</strain>
    </source>
</reference>
<dbReference type="Pfam" id="PF22124">
    <property type="entry name" value="Glyco_hydro_95_cat"/>
    <property type="match status" value="1"/>
</dbReference>
<feature type="signal peptide" evidence="1">
    <location>
        <begin position="1"/>
        <end position="26"/>
    </location>
</feature>
<dbReference type="SUPFAM" id="SSF48208">
    <property type="entry name" value="Six-hairpin glycosidases"/>
    <property type="match status" value="1"/>
</dbReference>
<dbReference type="InterPro" id="IPR006311">
    <property type="entry name" value="TAT_signal"/>
</dbReference>
<comment type="caution">
    <text evidence="5">The sequence shown here is derived from an EMBL/GenBank/DDBJ whole genome shotgun (WGS) entry which is preliminary data.</text>
</comment>
<proteinExistence type="predicted"/>
<organism evidence="5 6">
    <name type="scientific">Coralloluteibacterium stylophorae</name>
    <dbReference type="NCBI Taxonomy" id="1776034"/>
    <lineage>
        <taxon>Bacteria</taxon>
        <taxon>Pseudomonadati</taxon>
        <taxon>Pseudomonadota</taxon>
        <taxon>Gammaproteobacteria</taxon>
        <taxon>Lysobacterales</taxon>
        <taxon>Lysobacteraceae</taxon>
        <taxon>Coralloluteibacterium</taxon>
    </lineage>
</organism>
<dbReference type="AlphaFoldDB" id="A0AAP2G2G7"/>
<dbReference type="InterPro" id="IPR049053">
    <property type="entry name" value="AFCA-like_C"/>
</dbReference>
<evidence type="ECO:0000259" key="3">
    <source>
        <dbReference type="Pfam" id="PF21307"/>
    </source>
</evidence>
<name>A0AAP2G2G7_9GAMM</name>
<dbReference type="PANTHER" id="PTHR31084">
    <property type="entry name" value="ALPHA-L-FUCOSIDASE 2"/>
    <property type="match status" value="1"/>
</dbReference>
<dbReference type="PANTHER" id="PTHR31084:SF0">
    <property type="entry name" value="ALPHA-L-FUCOSIDASE 2"/>
    <property type="match status" value="1"/>
</dbReference>
<feature type="domain" description="Glycosyl hydrolase family 95 catalytic" evidence="4">
    <location>
        <begin position="299"/>
        <end position="695"/>
    </location>
</feature>
<dbReference type="InterPro" id="IPR016518">
    <property type="entry name" value="Alpha-L-fucosidase"/>
</dbReference>
<dbReference type="Pfam" id="PF21307">
    <property type="entry name" value="Glyco_hydro_95_C"/>
    <property type="match status" value="1"/>
</dbReference>
<dbReference type="InterPro" id="IPR027414">
    <property type="entry name" value="GH95_N_dom"/>
</dbReference>
<keyword evidence="6" id="KW-1185">Reference proteome</keyword>
<dbReference type="GO" id="GO:0004560">
    <property type="term" value="F:alpha-L-fucosidase activity"/>
    <property type="evidence" value="ECO:0007669"/>
    <property type="project" value="InterPro"/>
</dbReference>
<dbReference type="Proteomes" id="UP000675747">
    <property type="component" value="Unassembled WGS sequence"/>
</dbReference>
<feature type="domain" description="Glycosyl hydrolase family 95 N-terminal" evidence="2">
    <location>
        <begin position="39"/>
        <end position="273"/>
    </location>
</feature>
<sequence>MLDLTRRQLLQAMAASAALAAPSARADGAAPFPDDDLVLRYDVPARAWVGALPLGNGRLGAMVWGGVARERLQINEDTLFAGGPHDPVNPRAREALPEVRRLIFAGRYAEAEALANEALMAVPVRQMPYQAPGDVWIDFDGLDAIDDYARTLDLDRAVATSRFSADGVTHTREAFVSPVDQCLVLRVRADRPGALSGLVSTTSELDHTLSATGTELLLAGRNGSRHGIDGALRFVLRTRLLQRGGTVSARDGRLRFDGADELVLLVACATSYLRYDDVSGDPDAMTRSQLDAAAARGADVLRADHEAEHRRLFRRVRIDLGRTRAAARTTDQRVERFGGEDDPALAALYFQYGRYLLISSSRPGSQPANLQGIWNDLQDPPWSSKWTLNINTEMNYWPAEVAALPECVEPLERMVFELAETGARTAREMYGAPGWVVHHNTDLWRQTAPIDGARFGIWPMGGAWLLRHLWDRWDYGRDPAYLARVYPLFRGAAEFFAAVLIEDPGTGELVTNPSLSPENRHPFGSSLCAGPAMDSQILRALFAQCIEAAQLLQVDTDFAARLAAIAARLPPDRIGQAGQLQEWREDWDLQAPEPDHRHVSHLYALHPGHAINVRDTPELAAAAKRSLQLRGDEATGWGIGWRINLWARLGDGAHAYRVLEMLLSHARTYPNLFDAHPPFQIDGNFGGAAGIAEMLLQDWGGEVFLLPALPPRWRHGRIEGLRLRGAAGIDIAWSDGLLESATVASDRGGSYRVSWRGRRIDLDLAAGERARVVPRADGGLVRA</sequence>
<dbReference type="RefSeq" id="WP_213173849.1">
    <property type="nucleotide sequence ID" value="NZ_JAGQFT020000011.1"/>
</dbReference>
<dbReference type="PROSITE" id="PS51318">
    <property type="entry name" value="TAT"/>
    <property type="match status" value="1"/>
</dbReference>
<dbReference type="InterPro" id="IPR008928">
    <property type="entry name" value="6-hairpin_glycosidase_sf"/>
</dbReference>
<gene>
    <name evidence="5" type="ORF">KB893_015320</name>
</gene>
<evidence type="ECO:0000313" key="5">
    <source>
        <dbReference type="EMBL" id="MBS7458508.1"/>
    </source>
</evidence>
<dbReference type="InterPro" id="IPR054363">
    <property type="entry name" value="GH95_cat"/>
</dbReference>
<feature type="chain" id="PRO_5042940598" evidence="1">
    <location>
        <begin position="27"/>
        <end position="783"/>
    </location>
</feature>
<evidence type="ECO:0000313" key="6">
    <source>
        <dbReference type="Proteomes" id="UP000675747"/>
    </source>
</evidence>
<evidence type="ECO:0000259" key="4">
    <source>
        <dbReference type="Pfam" id="PF22124"/>
    </source>
</evidence>
<dbReference type="Pfam" id="PF14498">
    <property type="entry name" value="Glyco_hyd_65N_2"/>
    <property type="match status" value="1"/>
</dbReference>
<protein>
    <submittedName>
        <fullName evidence="5">Glycoside hydrolase family 95 protein</fullName>
    </submittedName>
</protein>
<keyword evidence="5" id="KW-0378">Hydrolase</keyword>
<evidence type="ECO:0000256" key="1">
    <source>
        <dbReference type="SAM" id="SignalP"/>
    </source>
</evidence>